<proteinExistence type="predicted"/>
<organism evidence="1 2">
    <name type="scientific">Caldalkalibacillus thermarum (strain TA2.A1)</name>
    <dbReference type="NCBI Taxonomy" id="986075"/>
    <lineage>
        <taxon>Bacteria</taxon>
        <taxon>Bacillati</taxon>
        <taxon>Bacillota</taxon>
        <taxon>Bacilli</taxon>
        <taxon>Bacillales</taxon>
        <taxon>Bacillaceae</taxon>
        <taxon>Caldalkalibacillus</taxon>
    </lineage>
</organism>
<dbReference type="EMBL" id="AFCE01000085">
    <property type="protein sequence ID" value="EGL83744.1"/>
    <property type="molecule type" value="Genomic_DNA"/>
</dbReference>
<reference evidence="1 2" key="1">
    <citation type="journal article" date="2011" name="J. Bacteriol.">
        <title>Draft genome sequence of the thermoalkaliphilic Caldalkalibacillus thermarum strain TA2.A1.</title>
        <authorList>
            <person name="Kalamorz F."/>
            <person name="Keis S."/>
            <person name="McMillan D.G."/>
            <person name="Olsson K."/>
            <person name="Stanton J.A."/>
            <person name="Stockwell P."/>
            <person name="Black M.A."/>
            <person name="Klingeman D.M."/>
            <person name="Land M.L."/>
            <person name="Han C.S."/>
            <person name="Martin S.L."/>
            <person name="Becher S.A."/>
            <person name="Peddie C.J."/>
            <person name="Morgan H.W."/>
            <person name="Matthies D."/>
            <person name="Preiss L."/>
            <person name="Meier T."/>
            <person name="Brown S.D."/>
            <person name="Cook G.M."/>
        </authorList>
    </citation>
    <scope>NUCLEOTIDE SEQUENCE [LARGE SCALE GENOMIC DNA]</scope>
    <source>
        <strain evidence="1 2">TA2.A1</strain>
    </source>
</reference>
<comment type="caution">
    <text evidence="1">The sequence shown here is derived from an EMBL/GenBank/DDBJ whole genome shotgun (WGS) entry which is preliminary data.</text>
</comment>
<evidence type="ECO:0000313" key="1">
    <source>
        <dbReference type="EMBL" id="EGL83744.1"/>
    </source>
</evidence>
<protein>
    <submittedName>
        <fullName evidence="1">Uncharacterized protein</fullName>
    </submittedName>
</protein>
<sequence length="160" mass="18742">MSSLECSFNLGWEEITSSKSDQLMVEYNKLIVCGGLKMRLLLVMLGILLLVGCTEQQETQEYLEYRYKLETIRYMEAACLYFAPLHEKNVALEKMKKQYVEQVDAFARFQKEHEHLDWVPEYIAMLKKGMKIGLDENRIEESVEACKKAVAFREKHYDAP</sequence>
<gene>
    <name evidence="1" type="ORF">CathTA2_0711</name>
</gene>
<accession>F5L4J8</accession>
<dbReference type="AlphaFoldDB" id="F5L4J8"/>
<evidence type="ECO:0000313" key="2">
    <source>
        <dbReference type="Proteomes" id="UP000010716"/>
    </source>
</evidence>
<name>F5L4J8_CALTT</name>
<dbReference type="Proteomes" id="UP000010716">
    <property type="component" value="Unassembled WGS sequence"/>
</dbReference>